<evidence type="ECO:0000256" key="2">
    <source>
        <dbReference type="SAM" id="MobiDB-lite"/>
    </source>
</evidence>
<sequence length="501" mass="57428">MVCRSQRPIYYLRNQTPRRVRRRRYIGNFDTDGTEMAFLLCLVLIILFALLSTDSFVEKTSRDLSDTLVVRNSCPSTSEKHLSLEIILSPTISHLSCIYNFLTPMHDVLNTTDSILNVNSHIDLQFSYELLPYNNSTNVSIIDYTNLNFLPDLSVWNDRSILIFATHRLYFSSKPTCPEVYVCAIPNNGHNSTTCHTDLGEVSGSCEDEINDPYFFMFPLATGLKISVNNVGEYPGVHNNSMHIIVTSGYRLPPGVFTCPLGFFACDTFDKINERRNSPLQWPYRICLPIRLWCDNVLNCPISGSDEQNCSFTPPISFPHTKFQIENEYRMLNDVLNQFEKNTSLLEFVGYRKKTSEQPITMLLFAYVNTFWLSLILPILILIFIITILLCVYKLLKRKRESGTVRVTEVKDYPTNSESCNDDTLKNSINNDHYSKNVYSEDQLNKRETPNDDFQNNNNSNGSGNDDYHKFLPSDVNYLNGHLNSLGNQEIAPLINVTHKQ</sequence>
<organism evidence="4 5">
    <name type="scientific">Schistosoma rodhaini</name>
    <dbReference type="NCBI Taxonomy" id="6188"/>
    <lineage>
        <taxon>Eukaryota</taxon>
        <taxon>Metazoa</taxon>
        <taxon>Spiralia</taxon>
        <taxon>Lophotrochozoa</taxon>
        <taxon>Platyhelminthes</taxon>
        <taxon>Trematoda</taxon>
        <taxon>Digenea</taxon>
        <taxon>Strigeidida</taxon>
        <taxon>Schistosomatoidea</taxon>
        <taxon>Schistosomatidae</taxon>
        <taxon>Schistosoma</taxon>
    </lineage>
</organism>
<dbReference type="Gene3D" id="4.10.400.10">
    <property type="entry name" value="Low-density Lipoprotein Receptor"/>
    <property type="match status" value="1"/>
</dbReference>
<protein>
    <submittedName>
        <fullName evidence="5 6">Uncharacterized protein</fullName>
    </submittedName>
</protein>
<dbReference type="SMART" id="SM00192">
    <property type="entry name" value="LDLa"/>
    <property type="match status" value="1"/>
</dbReference>
<dbReference type="WBParaSite" id="SRDH1_25680.1">
    <property type="protein sequence ID" value="SRDH1_25680.1"/>
    <property type="gene ID" value="SRDH1_25680"/>
</dbReference>
<keyword evidence="3" id="KW-1133">Transmembrane helix</keyword>
<reference evidence="5 6" key="2">
    <citation type="submission" date="2023-11" db="UniProtKB">
        <authorList>
            <consortium name="WormBaseParasite"/>
        </authorList>
    </citation>
    <scope>IDENTIFICATION</scope>
</reference>
<proteinExistence type="predicted"/>
<keyword evidence="3" id="KW-0812">Transmembrane</keyword>
<feature type="region of interest" description="Disordered" evidence="2">
    <location>
        <begin position="413"/>
        <end position="432"/>
    </location>
</feature>
<dbReference type="InterPro" id="IPR002172">
    <property type="entry name" value="LDrepeatLR_classA_rpt"/>
</dbReference>
<feature type="transmembrane region" description="Helical" evidence="3">
    <location>
        <begin position="371"/>
        <end position="396"/>
    </location>
</feature>
<evidence type="ECO:0000256" key="1">
    <source>
        <dbReference type="ARBA" id="ARBA00023157"/>
    </source>
</evidence>
<feature type="compositionally biased region" description="Low complexity" evidence="2">
    <location>
        <begin position="452"/>
        <end position="465"/>
    </location>
</feature>
<evidence type="ECO:0000313" key="6">
    <source>
        <dbReference type="WBParaSite" id="SRDH1_25680.2"/>
    </source>
</evidence>
<evidence type="ECO:0000256" key="3">
    <source>
        <dbReference type="SAM" id="Phobius"/>
    </source>
</evidence>
<name>A0AA85EVI8_9TREM</name>
<keyword evidence="1" id="KW-1015">Disulfide bond</keyword>
<dbReference type="InterPro" id="IPR036055">
    <property type="entry name" value="LDL_receptor-like_sf"/>
</dbReference>
<dbReference type="AlphaFoldDB" id="A0AA85EVI8"/>
<dbReference type="Proteomes" id="UP000050792">
    <property type="component" value="Unassembled WGS sequence"/>
</dbReference>
<dbReference type="CDD" id="cd00112">
    <property type="entry name" value="LDLa"/>
    <property type="match status" value="1"/>
</dbReference>
<evidence type="ECO:0000313" key="5">
    <source>
        <dbReference type="WBParaSite" id="SRDH1_25680.1"/>
    </source>
</evidence>
<dbReference type="WBParaSite" id="SRDH1_25680.2">
    <property type="protein sequence ID" value="SRDH1_25680.2"/>
    <property type="gene ID" value="SRDH1_25680"/>
</dbReference>
<reference evidence="4" key="1">
    <citation type="submission" date="2022-06" db="EMBL/GenBank/DDBJ databases">
        <authorList>
            <person name="Berger JAMES D."/>
            <person name="Berger JAMES D."/>
        </authorList>
    </citation>
    <scope>NUCLEOTIDE SEQUENCE [LARGE SCALE GENOMIC DNA]</scope>
</reference>
<accession>A0AA85EVI8</accession>
<evidence type="ECO:0000313" key="4">
    <source>
        <dbReference type="Proteomes" id="UP000050792"/>
    </source>
</evidence>
<keyword evidence="3" id="KW-0472">Membrane</keyword>
<feature type="region of interest" description="Disordered" evidence="2">
    <location>
        <begin position="446"/>
        <end position="467"/>
    </location>
</feature>
<keyword evidence="4" id="KW-1185">Reference proteome</keyword>